<feature type="chain" id="PRO_5045771146" evidence="2">
    <location>
        <begin position="24"/>
        <end position="178"/>
    </location>
</feature>
<keyword evidence="5" id="KW-1185">Reference proteome</keyword>
<feature type="region of interest" description="Disordered" evidence="1">
    <location>
        <begin position="29"/>
        <end position="52"/>
    </location>
</feature>
<proteinExistence type="predicted"/>
<sequence length="178" mass="18365">MIGTVTGARAVIAATVLILGVSACSSDDPEPIVAPTPSASEPSDPTTSPVAGALGPEETLAAWIDARNQALQDGDVSAVEALSAESCKTCRDSIAPIKQVYGDGGHFDTDGWVLVSSRLKSEKASKASLTAAIDYAAGKTVVKAGAEPVTYAVEHHIIIVDLIKEDGVWLVQFIGYLS</sequence>
<feature type="domain" description="DUF6318" evidence="3">
    <location>
        <begin position="55"/>
        <end position="143"/>
    </location>
</feature>
<keyword evidence="2" id="KW-0732">Signal</keyword>
<feature type="signal peptide" evidence="2">
    <location>
        <begin position="1"/>
        <end position="23"/>
    </location>
</feature>
<dbReference type="Pfam" id="PF19843">
    <property type="entry name" value="DUF6318"/>
    <property type="match status" value="1"/>
</dbReference>
<organism evidence="4 5">
    <name type="scientific">Nocardioides caricicola</name>
    <dbReference type="NCBI Taxonomy" id="634770"/>
    <lineage>
        <taxon>Bacteria</taxon>
        <taxon>Bacillati</taxon>
        <taxon>Actinomycetota</taxon>
        <taxon>Actinomycetes</taxon>
        <taxon>Propionibacteriales</taxon>
        <taxon>Nocardioidaceae</taxon>
        <taxon>Nocardioides</taxon>
    </lineage>
</organism>
<dbReference type="Proteomes" id="UP001595956">
    <property type="component" value="Unassembled WGS sequence"/>
</dbReference>
<evidence type="ECO:0000256" key="2">
    <source>
        <dbReference type="SAM" id="SignalP"/>
    </source>
</evidence>
<accession>A0ABW0N236</accession>
<feature type="compositionally biased region" description="Polar residues" evidence="1">
    <location>
        <begin position="37"/>
        <end position="49"/>
    </location>
</feature>
<dbReference type="InterPro" id="IPR046281">
    <property type="entry name" value="DUF6318"/>
</dbReference>
<name>A0ABW0N236_9ACTN</name>
<evidence type="ECO:0000313" key="4">
    <source>
        <dbReference type="EMBL" id="MFC5493194.1"/>
    </source>
</evidence>
<evidence type="ECO:0000259" key="3">
    <source>
        <dbReference type="Pfam" id="PF19843"/>
    </source>
</evidence>
<protein>
    <submittedName>
        <fullName evidence="4">DUF6318 family protein</fullName>
    </submittedName>
</protein>
<gene>
    <name evidence="4" type="ORF">ACFPKY_08780</name>
</gene>
<dbReference type="RefSeq" id="WP_345172073.1">
    <property type="nucleotide sequence ID" value="NZ_BAABFQ010000003.1"/>
</dbReference>
<evidence type="ECO:0000313" key="5">
    <source>
        <dbReference type="Proteomes" id="UP001595956"/>
    </source>
</evidence>
<reference evidence="5" key="1">
    <citation type="journal article" date="2019" name="Int. J. Syst. Evol. Microbiol.">
        <title>The Global Catalogue of Microorganisms (GCM) 10K type strain sequencing project: providing services to taxonomists for standard genome sequencing and annotation.</title>
        <authorList>
            <consortium name="The Broad Institute Genomics Platform"/>
            <consortium name="The Broad Institute Genome Sequencing Center for Infectious Disease"/>
            <person name="Wu L."/>
            <person name="Ma J."/>
        </authorList>
    </citation>
    <scope>NUCLEOTIDE SEQUENCE [LARGE SCALE GENOMIC DNA]</scope>
    <source>
        <strain evidence="5">KACC 13778</strain>
    </source>
</reference>
<dbReference type="EMBL" id="JBHSMD010000002">
    <property type="protein sequence ID" value="MFC5493194.1"/>
    <property type="molecule type" value="Genomic_DNA"/>
</dbReference>
<evidence type="ECO:0000256" key="1">
    <source>
        <dbReference type="SAM" id="MobiDB-lite"/>
    </source>
</evidence>
<comment type="caution">
    <text evidence="4">The sequence shown here is derived from an EMBL/GenBank/DDBJ whole genome shotgun (WGS) entry which is preliminary data.</text>
</comment>